<evidence type="ECO:0000313" key="2">
    <source>
        <dbReference type="Proteomes" id="UP001063698"/>
    </source>
</evidence>
<name>A0A977KCM3_9CREN</name>
<keyword evidence="2" id="KW-1185">Reference proteome</keyword>
<dbReference type="KEGG" id="ipc:IPA_02435"/>
<protein>
    <submittedName>
        <fullName evidence="1">Uncharacterized protein</fullName>
    </submittedName>
</protein>
<dbReference type="EMBL" id="CP006868">
    <property type="protein sequence ID" value="UXD22190.1"/>
    <property type="molecule type" value="Genomic_DNA"/>
</dbReference>
<dbReference type="Proteomes" id="UP001063698">
    <property type="component" value="Chromosome"/>
</dbReference>
<dbReference type="AlphaFoldDB" id="A0A977KCM3"/>
<gene>
    <name evidence="1" type="ORF">IPA_02435</name>
</gene>
<proteinExistence type="predicted"/>
<reference evidence="1" key="1">
    <citation type="submission" date="2013-11" db="EMBL/GenBank/DDBJ databases">
        <title>Comparative genomics of Ignicoccus.</title>
        <authorList>
            <person name="Podar M."/>
        </authorList>
    </citation>
    <scope>NUCLEOTIDE SEQUENCE</scope>
    <source>
        <strain evidence="1">DSM 13166</strain>
    </source>
</reference>
<accession>A0A977KCM3</accession>
<evidence type="ECO:0000313" key="1">
    <source>
        <dbReference type="EMBL" id="UXD22190.1"/>
    </source>
</evidence>
<sequence>MKKVIGFIASSSDEASYSLLDLFEGPFGEELKAQGIEVIDATADAPTVVDLIKEKGGEELIIVAVKRREGRKPGTYVYKPKKKEVKDNYQLAKLATATLTGYLDVEALVDGLQVFWPEGFDKITVVECEPPCRDLVEKIRELTRQA</sequence>
<organism evidence="1 2">
    <name type="scientific">Ignicoccus pacificus DSM 13166</name>
    <dbReference type="NCBI Taxonomy" id="940294"/>
    <lineage>
        <taxon>Archaea</taxon>
        <taxon>Thermoproteota</taxon>
        <taxon>Thermoprotei</taxon>
        <taxon>Desulfurococcales</taxon>
        <taxon>Desulfurococcaceae</taxon>
        <taxon>Ignicoccus</taxon>
    </lineage>
</organism>